<protein>
    <recommendedName>
        <fullName evidence="2">Prolyl 4-hydroxylase alpha subunit Fe(2+) 2OG dioxygenase domain-containing protein</fullName>
    </recommendedName>
</protein>
<proteinExistence type="predicted"/>
<sequence length="452" mass="49215">MAASDAISKELNLFVKSQSSTFACGGTIPIGEATVNDISKSALTCAPVDLRWDTTDGVDKITFPVKDAAGEAKLEKMCNTCQPATFGLKGEHVYDETYRKATKLDRSAFSSDFCPHELGIIGTIAQMLLPNATGKHQSSGVRAELYKLNVYGSPSGFFKSHVDTPRSETQFGSLVVSLPCHHEGGQLIVRHAGHEAIFDWSTSKVQQDAICWAAFYSDCEHEVKEITEGNRVTLTYNLYSVPGVGDLAKTCPAMDASTIPLYHKIKEALSNPKFMTKGGYLGIPCAQAYAHNAQSAKISLPAVLKGSDMAVYTAFQAHGLDVFIRAVLGDEDDDDAMSGSDYDDEENSEEGDSDEEDSGRSRPSAFSRFRDVGIIRLSDTGFYDSDCNRDLLAGWARPVKDVTWLSKPTEAFGEMGYVHGTYGNEPGMAQMYTYAVMLVKVPSAKERQDLSE</sequence>
<dbReference type="Gene3D" id="2.60.120.620">
    <property type="entry name" value="q2cbj1_9rhob like domain"/>
    <property type="match status" value="1"/>
</dbReference>
<feature type="domain" description="Prolyl 4-hydroxylase alpha subunit Fe(2+) 2OG dioxygenase" evidence="2">
    <location>
        <begin position="147"/>
        <end position="238"/>
    </location>
</feature>
<dbReference type="AlphaFoldDB" id="A0A9P8VAB0"/>
<dbReference type="PANTHER" id="PTHR33099:SF7">
    <property type="entry name" value="MYND-TYPE DOMAIN-CONTAINING PROTEIN"/>
    <property type="match status" value="1"/>
</dbReference>
<evidence type="ECO:0000256" key="1">
    <source>
        <dbReference type="SAM" id="MobiDB-lite"/>
    </source>
</evidence>
<evidence type="ECO:0000313" key="3">
    <source>
        <dbReference type="EMBL" id="KAH6686630.1"/>
    </source>
</evidence>
<dbReference type="OrthoDB" id="27483at2759"/>
<dbReference type="PANTHER" id="PTHR33099">
    <property type="entry name" value="FE2OG DIOXYGENASE DOMAIN-CONTAINING PROTEIN"/>
    <property type="match status" value="1"/>
</dbReference>
<evidence type="ECO:0000313" key="4">
    <source>
        <dbReference type="Proteomes" id="UP000770015"/>
    </source>
</evidence>
<accession>A0A9P8VAB0</accession>
<dbReference type="Proteomes" id="UP000770015">
    <property type="component" value="Unassembled WGS sequence"/>
</dbReference>
<dbReference type="InterPro" id="IPR044862">
    <property type="entry name" value="Pro_4_hyd_alph_FE2OG_OXY"/>
</dbReference>
<reference evidence="3" key="1">
    <citation type="journal article" date="2021" name="Nat. Commun.">
        <title>Genetic determinants of endophytism in the Arabidopsis root mycobiome.</title>
        <authorList>
            <person name="Mesny F."/>
            <person name="Miyauchi S."/>
            <person name="Thiergart T."/>
            <person name="Pickel B."/>
            <person name="Atanasova L."/>
            <person name="Karlsson M."/>
            <person name="Huettel B."/>
            <person name="Barry K.W."/>
            <person name="Haridas S."/>
            <person name="Chen C."/>
            <person name="Bauer D."/>
            <person name="Andreopoulos W."/>
            <person name="Pangilinan J."/>
            <person name="LaButti K."/>
            <person name="Riley R."/>
            <person name="Lipzen A."/>
            <person name="Clum A."/>
            <person name="Drula E."/>
            <person name="Henrissat B."/>
            <person name="Kohler A."/>
            <person name="Grigoriev I.V."/>
            <person name="Martin F.M."/>
            <person name="Hacquard S."/>
        </authorList>
    </citation>
    <scope>NUCLEOTIDE SEQUENCE</scope>
    <source>
        <strain evidence="3">MPI-SDFR-AT-0117</strain>
    </source>
</reference>
<organism evidence="3 4">
    <name type="scientific">Plectosphaerella plurivora</name>
    <dbReference type="NCBI Taxonomy" id="936078"/>
    <lineage>
        <taxon>Eukaryota</taxon>
        <taxon>Fungi</taxon>
        <taxon>Dikarya</taxon>
        <taxon>Ascomycota</taxon>
        <taxon>Pezizomycotina</taxon>
        <taxon>Sordariomycetes</taxon>
        <taxon>Hypocreomycetidae</taxon>
        <taxon>Glomerellales</taxon>
        <taxon>Plectosphaerellaceae</taxon>
        <taxon>Plectosphaerella</taxon>
    </lineage>
</organism>
<gene>
    <name evidence="3" type="ORF">F5X68DRAFT_231975</name>
</gene>
<feature type="compositionally biased region" description="Acidic residues" evidence="1">
    <location>
        <begin position="334"/>
        <end position="357"/>
    </location>
</feature>
<evidence type="ECO:0000259" key="2">
    <source>
        <dbReference type="Pfam" id="PF13640"/>
    </source>
</evidence>
<dbReference type="EMBL" id="JAGSXJ010000012">
    <property type="protein sequence ID" value="KAH6686630.1"/>
    <property type="molecule type" value="Genomic_DNA"/>
</dbReference>
<name>A0A9P8VAB0_9PEZI</name>
<dbReference type="Pfam" id="PF13640">
    <property type="entry name" value="2OG-FeII_Oxy_3"/>
    <property type="match status" value="1"/>
</dbReference>
<feature type="region of interest" description="Disordered" evidence="1">
    <location>
        <begin position="334"/>
        <end position="364"/>
    </location>
</feature>
<keyword evidence="4" id="KW-1185">Reference proteome</keyword>
<comment type="caution">
    <text evidence="3">The sequence shown here is derived from an EMBL/GenBank/DDBJ whole genome shotgun (WGS) entry which is preliminary data.</text>
</comment>